<dbReference type="Proteomes" id="UP001465755">
    <property type="component" value="Unassembled WGS sequence"/>
</dbReference>
<evidence type="ECO:0000313" key="3">
    <source>
        <dbReference type="Proteomes" id="UP001465755"/>
    </source>
</evidence>
<dbReference type="EMBL" id="JALJOQ010000204">
    <property type="protein sequence ID" value="KAK9789603.1"/>
    <property type="molecule type" value="Genomic_DNA"/>
</dbReference>
<comment type="caution">
    <text evidence="2">The sequence shown here is derived from an EMBL/GenBank/DDBJ whole genome shotgun (WGS) entry which is preliminary data.</text>
</comment>
<keyword evidence="1" id="KW-0732">Signal</keyword>
<dbReference type="AlphaFoldDB" id="A0AAW1NRJ5"/>
<sequence>MHQRLLWGLLHIKKLTLTEAQVLAAEEPAAHGQQPAEHLQGYPSRSIRVQASALGFYMTTAARANQPGFDVDERDLPFKNELTCANLKVMHEDVHIQGRQSPLLACNLTAEPVPGSDHISGIQPVDESRQGMQGSHAMRGQALAGSSRQQCKLLDSNGVKMKAFAVQNFTRWAQALDMASANFEQAGQERGWHISSNGSSARSHAANVIRLGVGYGCKGLMRCCANDGLMINCANDGLMINSTGPRTSKHLTGARLQERQSLSATAGGVATSTWLHRQSPLHDQQVQALRGEGQLFHLRQSCWDPPHSHETRPQP</sequence>
<feature type="chain" id="PRO_5043598257" evidence="1">
    <location>
        <begin position="21"/>
        <end position="315"/>
    </location>
</feature>
<evidence type="ECO:0000256" key="1">
    <source>
        <dbReference type="SAM" id="SignalP"/>
    </source>
</evidence>
<keyword evidence="3" id="KW-1185">Reference proteome</keyword>
<organism evidence="2 3">
    <name type="scientific">Symbiochloris irregularis</name>
    <dbReference type="NCBI Taxonomy" id="706552"/>
    <lineage>
        <taxon>Eukaryota</taxon>
        <taxon>Viridiplantae</taxon>
        <taxon>Chlorophyta</taxon>
        <taxon>core chlorophytes</taxon>
        <taxon>Trebouxiophyceae</taxon>
        <taxon>Trebouxiales</taxon>
        <taxon>Trebouxiaceae</taxon>
        <taxon>Symbiochloris</taxon>
    </lineage>
</organism>
<gene>
    <name evidence="2" type="ORF">WJX73_010374</name>
</gene>
<accession>A0AAW1NRJ5</accession>
<feature type="signal peptide" evidence="1">
    <location>
        <begin position="1"/>
        <end position="20"/>
    </location>
</feature>
<proteinExistence type="predicted"/>
<protein>
    <submittedName>
        <fullName evidence="2">Uncharacterized protein</fullName>
    </submittedName>
</protein>
<name>A0AAW1NRJ5_9CHLO</name>
<evidence type="ECO:0000313" key="2">
    <source>
        <dbReference type="EMBL" id="KAK9789603.1"/>
    </source>
</evidence>
<reference evidence="2 3" key="1">
    <citation type="journal article" date="2024" name="Nat. Commun.">
        <title>Phylogenomics reveals the evolutionary origins of lichenization in chlorophyte algae.</title>
        <authorList>
            <person name="Puginier C."/>
            <person name="Libourel C."/>
            <person name="Otte J."/>
            <person name="Skaloud P."/>
            <person name="Haon M."/>
            <person name="Grisel S."/>
            <person name="Petersen M."/>
            <person name="Berrin J.G."/>
            <person name="Delaux P.M."/>
            <person name="Dal Grande F."/>
            <person name="Keller J."/>
        </authorList>
    </citation>
    <scope>NUCLEOTIDE SEQUENCE [LARGE SCALE GENOMIC DNA]</scope>
    <source>
        <strain evidence="2 3">SAG 2036</strain>
    </source>
</reference>